<dbReference type="HOGENOM" id="CLU_001265_1_1_1"/>
<name>W3XAN6_PESFW</name>
<feature type="transmembrane region" description="Helical" evidence="3">
    <location>
        <begin position="282"/>
        <end position="305"/>
    </location>
</feature>
<feature type="transmembrane region" description="Helical" evidence="3">
    <location>
        <begin position="387"/>
        <end position="407"/>
    </location>
</feature>
<dbReference type="InterPro" id="IPR020846">
    <property type="entry name" value="MFS_dom"/>
</dbReference>
<feature type="transmembrane region" description="Helical" evidence="3">
    <location>
        <begin position="93"/>
        <end position="113"/>
    </location>
</feature>
<dbReference type="Pfam" id="PF07690">
    <property type="entry name" value="MFS_1"/>
    <property type="match status" value="1"/>
</dbReference>
<dbReference type="InterPro" id="IPR011701">
    <property type="entry name" value="MFS"/>
</dbReference>
<dbReference type="AlphaFoldDB" id="W3XAN6"/>
<dbReference type="eggNOG" id="KOG2504">
    <property type="taxonomic scope" value="Eukaryota"/>
</dbReference>
<dbReference type="KEGG" id="pfy:PFICI_04991"/>
<gene>
    <name evidence="5" type="ORF">PFICI_04991</name>
</gene>
<dbReference type="CDD" id="cd17352">
    <property type="entry name" value="MFS_MCT_SLC16"/>
    <property type="match status" value="1"/>
</dbReference>
<evidence type="ECO:0000256" key="2">
    <source>
        <dbReference type="ARBA" id="ARBA00006727"/>
    </source>
</evidence>
<dbReference type="EMBL" id="KI912111">
    <property type="protein sequence ID" value="ETS83115.1"/>
    <property type="molecule type" value="Genomic_DNA"/>
</dbReference>
<accession>W3XAN6</accession>
<dbReference type="PROSITE" id="PS50850">
    <property type="entry name" value="MFS"/>
    <property type="match status" value="1"/>
</dbReference>
<dbReference type="Proteomes" id="UP000030651">
    <property type="component" value="Unassembled WGS sequence"/>
</dbReference>
<feature type="transmembrane region" description="Helical" evidence="3">
    <location>
        <begin position="61"/>
        <end position="81"/>
    </location>
</feature>
<feature type="transmembrane region" description="Helical" evidence="3">
    <location>
        <begin position="180"/>
        <end position="200"/>
    </location>
</feature>
<sequence length="444" mass="47764">MNRTRSRNNDEEVPAVHIADLNDGIISEVQKTEPQLTDETVKGDGPPDGGLTAWLQVVGSFFLYWNSWGLVNAFGVYQTYYQTELLQSMSPSAISWLGSIQSFLLLFIGVISGPLYDKGYLRSLILCGSFFVIFGLMMTSLCTQFWQLILAQAVTSGLGTGMLYIPALAIIPQYFFHRKALALGVVVSGSSFGGVVYSVIFTQLQPKIGFAWTVRVKGLIALLTLSISVVVLRRREPPSDKIRSLLDLKAFRERPYVLYCAALCSSNIAFFTPVFYMQPFALAHGLGGQTIGLYLVAIMNASSILGRLSPSLIANRLGPVQTLFCTVTCTAITVFGWIGTTHGWGNIAFAVFFGFFSGGIVALPAVVLTSFTSDLGRLGTRLGMSSVLNALGSLIGAPIGGAILNATGKYIGIQLWAGCVILICASCLLALRFALTGPVLKAKA</sequence>
<evidence type="ECO:0000256" key="1">
    <source>
        <dbReference type="ARBA" id="ARBA00004141"/>
    </source>
</evidence>
<dbReference type="OMA" id="GKYIGIQ"/>
<proteinExistence type="inferred from homology"/>
<reference evidence="6" key="1">
    <citation type="journal article" date="2015" name="BMC Genomics">
        <title>Genomic and transcriptomic analysis of the endophytic fungus Pestalotiopsis fici reveals its lifestyle and high potential for synthesis of natural products.</title>
        <authorList>
            <person name="Wang X."/>
            <person name="Zhang X."/>
            <person name="Liu L."/>
            <person name="Xiang M."/>
            <person name="Wang W."/>
            <person name="Sun X."/>
            <person name="Che Y."/>
            <person name="Guo L."/>
            <person name="Liu G."/>
            <person name="Guo L."/>
            <person name="Wang C."/>
            <person name="Yin W.B."/>
            <person name="Stadler M."/>
            <person name="Zhang X."/>
            <person name="Liu X."/>
        </authorList>
    </citation>
    <scope>NUCLEOTIDE SEQUENCE [LARGE SCALE GENOMIC DNA]</scope>
    <source>
        <strain evidence="6">W106-1 / CGMCC3.15140</strain>
    </source>
</reference>
<evidence type="ECO:0000259" key="4">
    <source>
        <dbReference type="PROSITE" id="PS50850"/>
    </source>
</evidence>
<dbReference type="GO" id="GO:0022857">
    <property type="term" value="F:transmembrane transporter activity"/>
    <property type="evidence" value="ECO:0007669"/>
    <property type="project" value="InterPro"/>
</dbReference>
<feature type="transmembrane region" description="Helical" evidence="3">
    <location>
        <begin position="145"/>
        <end position="168"/>
    </location>
</feature>
<dbReference type="RefSeq" id="XP_007831763.1">
    <property type="nucleotide sequence ID" value="XM_007833572.1"/>
</dbReference>
<evidence type="ECO:0000313" key="5">
    <source>
        <dbReference type="EMBL" id="ETS83115.1"/>
    </source>
</evidence>
<protein>
    <recommendedName>
        <fullName evidence="4">Major facilitator superfamily (MFS) profile domain-containing protein</fullName>
    </recommendedName>
</protein>
<keyword evidence="3" id="KW-0472">Membrane</keyword>
<feature type="transmembrane region" description="Helical" evidence="3">
    <location>
        <begin position="317"/>
        <end position="338"/>
    </location>
</feature>
<feature type="domain" description="Major facilitator superfamily (MFS) profile" evidence="4">
    <location>
        <begin position="53"/>
        <end position="444"/>
    </location>
</feature>
<dbReference type="PANTHER" id="PTHR11360">
    <property type="entry name" value="MONOCARBOXYLATE TRANSPORTER"/>
    <property type="match status" value="1"/>
</dbReference>
<dbReference type="InParanoid" id="W3XAN6"/>
<keyword evidence="3" id="KW-1133">Transmembrane helix</keyword>
<feature type="transmembrane region" description="Helical" evidence="3">
    <location>
        <begin position="413"/>
        <end position="435"/>
    </location>
</feature>
<comment type="subcellular location">
    <subcellularLocation>
        <location evidence="1">Membrane</location>
        <topology evidence="1">Multi-pass membrane protein</topology>
    </subcellularLocation>
</comment>
<feature type="transmembrane region" description="Helical" evidence="3">
    <location>
        <begin position="256"/>
        <end position="276"/>
    </location>
</feature>
<dbReference type="OrthoDB" id="6509908at2759"/>
<dbReference type="GeneID" id="19270004"/>
<comment type="similarity">
    <text evidence="2">Belongs to the major facilitator superfamily. Monocarboxylate porter (TC 2.A.1.13) family.</text>
</comment>
<dbReference type="SUPFAM" id="SSF103473">
    <property type="entry name" value="MFS general substrate transporter"/>
    <property type="match status" value="1"/>
</dbReference>
<keyword evidence="3" id="KW-0812">Transmembrane</keyword>
<dbReference type="InterPro" id="IPR050327">
    <property type="entry name" value="Proton-linked_MCT"/>
</dbReference>
<keyword evidence="6" id="KW-1185">Reference proteome</keyword>
<evidence type="ECO:0000256" key="3">
    <source>
        <dbReference type="SAM" id="Phobius"/>
    </source>
</evidence>
<dbReference type="GO" id="GO:0016020">
    <property type="term" value="C:membrane"/>
    <property type="evidence" value="ECO:0007669"/>
    <property type="project" value="UniProtKB-SubCell"/>
</dbReference>
<feature type="transmembrane region" description="Helical" evidence="3">
    <location>
        <begin position="212"/>
        <end position="232"/>
    </location>
</feature>
<evidence type="ECO:0000313" key="6">
    <source>
        <dbReference type="Proteomes" id="UP000030651"/>
    </source>
</evidence>
<feature type="transmembrane region" description="Helical" evidence="3">
    <location>
        <begin position="120"/>
        <end position="139"/>
    </location>
</feature>
<dbReference type="PANTHER" id="PTHR11360:SF234">
    <property type="entry name" value="MFS-TYPE TRANSPORTER DBAD-RELATED"/>
    <property type="match status" value="1"/>
</dbReference>
<organism evidence="5 6">
    <name type="scientific">Pestalotiopsis fici (strain W106-1 / CGMCC3.15140)</name>
    <dbReference type="NCBI Taxonomy" id="1229662"/>
    <lineage>
        <taxon>Eukaryota</taxon>
        <taxon>Fungi</taxon>
        <taxon>Dikarya</taxon>
        <taxon>Ascomycota</taxon>
        <taxon>Pezizomycotina</taxon>
        <taxon>Sordariomycetes</taxon>
        <taxon>Xylariomycetidae</taxon>
        <taxon>Amphisphaeriales</taxon>
        <taxon>Sporocadaceae</taxon>
        <taxon>Pestalotiopsis</taxon>
    </lineage>
</organism>
<dbReference type="InterPro" id="IPR036259">
    <property type="entry name" value="MFS_trans_sf"/>
</dbReference>
<dbReference type="Gene3D" id="1.20.1250.20">
    <property type="entry name" value="MFS general substrate transporter like domains"/>
    <property type="match status" value="1"/>
</dbReference>
<feature type="transmembrane region" description="Helical" evidence="3">
    <location>
        <begin position="344"/>
        <end position="367"/>
    </location>
</feature>